<dbReference type="Proteomes" id="UP000012045">
    <property type="component" value="Unassembled WGS sequence"/>
</dbReference>
<evidence type="ECO:0000259" key="1">
    <source>
        <dbReference type="Pfam" id="PF06985"/>
    </source>
</evidence>
<evidence type="ECO:0000313" key="3">
    <source>
        <dbReference type="Proteomes" id="UP000012045"/>
    </source>
</evidence>
<evidence type="ECO:0000313" key="2">
    <source>
        <dbReference type="EMBL" id="EMR83899.1"/>
    </source>
</evidence>
<dbReference type="Pfam" id="PF06985">
    <property type="entry name" value="HET"/>
    <property type="match status" value="1"/>
</dbReference>
<dbReference type="EMBL" id="KB707977">
    <property type="protein sequence ID" value="EMR83899.1"/>
    <property type="molecule type" value="Genomic_DNA"/>
</dbReference>
<dbReference type="OrthoDB" id="3540829at2759"/>
<gene>
    <name evidence="2" type="ORF">BcDW1_7531</name>
</gene>
<name>M7TRU8_BOTF1</name>
<dbReference type="PANTHER" id="PTHR33112:SF16">
    <property type="entry name" value="HETEROKARYON INCOMPATIBILITY DOMAIN-CONTAINING PROTEIN"/>
    <property type="match status" value="1"/>
</dbReference>
<reference evidence="3" key="1">
    <citation type="journal article" date="2013" name="Genome Announc.">
        <title>Draft genome sequence of Botrytis cinerea BcDW1, inoculum for noble rot of grape berries.</title>
        <authorList>
            <person name="Blanco-Ulate B."/>
            <person name="Allen G."/>
            <person name="Powell A.L."/>
            <person name="Cantu D."/>
        </authorList>
    </citation>
    <scope>NUCLEOTIDE SEQUENCE [LARGE SCALE GENOMIC DNA]</scope>
    <source>
        <strain evidence="3">BcDW1</strain>
    </source>
</reference>
<dbReference type="PANTHER" id="PTHR33112">
    <property type="entry name" value="DOMAIN PROTEIN, PUTATIVE-RELATED"/>
    <property type="match status" value="1"/>
</dbReference>
<sequence length="732" mass="83976">MDSRREEYSRNDEITGNLENGLLCETCAQSLELDDARAGGVRTISPKNGKAVFSFPTRDYVNCVENGTQSEPRLVTLPLLPELSDECRFCCKVKAEFDKAYGPFDSWQSPMQQASFQVQYKWARKEDFFDHDGDTYDSLNKLELTLHHPSHKDKIVQFYVAASSLDPCREWLGITKIPLEEKSEFTERKAIVVQDWVNKCALNSECSRISEFFHSFFVPSRLLDIGSRDSNDNFIKLIDTETSDLLYDAPFLRYICLSYCWGKDGKLLRTTTENMKQYKERISIDSSMPLVFRDAISVTRKLGIRYLWIDALCIIQDGDHGQDWAEQSTMMGDVFAHAWMTIAAAVPSSCHESLFHPRYNNSIEVGFKSSINPKISGDLTIILTPCGSSLLNNDMQNSRWNSRGWVWQEQRLSQRLLVFGKYMLRLRCHSRDFTEDDEHHMYWLPTESAFFTNDLKHWSVIALEYSKRQLTNPGDRLAAISGFVKLLTKRNKHTGKQVKYLAGIWLSPDIPLGRQLLTIESAPSLSYYELLEKHANPQRYLAPSWSWVSFNASNYLRPRISDKISFKLADYNIEPLSRTSDATVAIKPGSSISLSGRLRNHPWTSVERDYAPKLELSEINGHKRCSITYFNRVADDQNERAPGARLNSSTRYFIDWIASSEDFGGRIIDSKLKLFLLYEDNKNSECSAQGLLLFPVEGNGSESLVYRRVGCFITYGPWNSSDWGKYFEVTII</sequence>
<organism evidence="2 3">
    <name type="scientific">Botryotinia fuckeliana (strain BcDW1)</name>
    <name type="common">Noble rot fungus</name>
    <name type="synonym">Botrytis cinerea</name>
    <dbReference type="NCBI Taxonomy" id="1290391"/>
    <lineage>
        <taxon>Eukaryota</taxon>
        <taxon>Fungi</taxon>
        <taxon>Dikarya</taxon>
        <taxon>Ascomycota</taxon>
        <taxon>Pezizomycotina</taxon>
        <taxon>Leotiomycetes</taxon>
        <taxon>Helotiales</taxon>
        <taxon>Sclerotiniaceae</taxon>
        <taxon>Botrytis</taxon>
    </lineage>
</organism>
<accession>M7TRU8</accession>
<protein>
    <submittedName>
        <fullName evidence="2">Putative heterokaryon incompatibility protein</fullName>
    </submittedName>
</protein>
<dbReference type="InterPro" id="IPR010730">
    <property type="entry name" value="HET"/>
</dbReference>
<dbReference type="STRING" id="1290391.M7TRU8"/>
<dbReference type="HOGENOM" id="CLU_002639_3_0_1"/>
<feature type="domain" description="Heterokaryon incompatibility" evidence="1">
    <location>
        <begin position="254"/>
        <end position="409"/>
    </location>
</feature>
<proteinExistence type="predicted"/>
<dbReference type="AlphaFoldDB" id="M7TRU8"/>